<dbReference type="Proteomes" id="UP001501600">
    <property type="component" value="Unassembled WGS sequence"/>
</dbReference>
<feature type="domain" description="KTSC" evidence="2">
    <location>
        <begin position="295"/>
        <end position="352"/>
    </location>
</feature>
<proteinExistence type="predicted"/>
<feature type="chain" id="PRO_5047398963" description="KTSC domain-containing protein" evidence="1">
    <location>
        <begin position="20"/>
        <end position="358"/>
    </location>
</feature>
<dbReference type="Pfam" id="PF13619">
    <property type="entry name" value="KTSC"/>
    <property type="match status" value="1"/>
</dbReference>
<dbReference type="RefSeq" id="WP_345317444.1">
    <property type="nucleotide sequence ID" value="NZ_BAABLF010000026.1"/>
</dbReference>
<evidence type="ECO:0000256" key="1">
    <source>
        <dbReference type="SAM" id="SignalP"/>
    </source>
</evidence>
<evidence type="ECO:0000313" key="3">
    <source>
        <dbReference type="EMBL" id="GAA5193613.1"/>
    </source>
</evidence>
<evidence type="ECO:0000313" key="4">
    <source>
        <dbReference type="Proteomes" id="UP001501600"/>
    </source>
</evidence>
<reference evidence="4" key="1">
    <citation type="journal article" date="2019" name="Int. J. Syst. Evol. Microbiol.">
        <title>The Global Catalogue of Microorganisms (GCM) 10K type strain sequencing project: providing services to taxonomists for standard genome sequencing and annotation.</title>
        <authorList>
            <consortium name="The Broad Institute Genomics Platform"/>
            <consortium name="The Broad Institute Genome Sequencing Center for Infectious Disease"/>
            <person name="Wu L."/>
            <person name="Ma J."/>
        </authorList>
    </citation>
    <scope>NUCLEOTIDE SEQUENCE [LARGE SCALE GENOMIC DNA]</scope>
    <source>
        <strain evidence="4">JCM 18720</strain>
    </source>
</reference>
<keyword evidence="1" id="KW-0732">Signal</keyword>
<comment type="caution">
    <text evidence="3">The sequence shown here is derived from an EMBL/GenBank/DDBJ whole genome shotgun (WGS) entry which is preliminary data.</text>
</comment>
<dbReference type="InterPro" id="IPR025309">
    <property type="entry name" value="KTSC_dom"/>
</dbReference>
<name>A0ABP9SCN1_9GAMM</name>
<evidence type="ECO:0000259" key="2">
    <source>
        <dbReference type="Pfam" id="PF13619"/>
    </source>
</evidence>
<sequence length="358" mass="40358">MNKMILVVMLSIVSANTLAEFSCDESVDKLQLVYINGMFTDSSNFLFNGRALDKLQNRMLSGHIPKYAPVVGYRNRDESTVEQLTQVFLQKLEVAGKYSWKDLFWRFIHGDGVGAFEDEPFFLLWAEVVSEYYQLGDDVDYRAMTSRLSGQLSQCARTVLVTHSQGNFYGDGLFSEKVTGYLLGEYWPLAQYPMLGQMAVATPSYRVGGWDGDNHSELLGNVTNNTDLVMLGVRATVGALPPTYSASFNFDDWSGHGFYDSYLAQPGQSEAIAHRITEIALNMTPWPMHDQTAVSSSALDSFGYSEISQILDVEFTSGSIYRYYAVPKSVVDGLHLAESKGRYFYYNIRTDFEYERLN</sequence>
<organism evidence="3 4">
    <name type="scientific">Ferrimonas gelatinilytica</name>
    <dbReference type="NCBI Taxonomy" id="1255257"/>
    <lineage>
        <taxon>Bacteria</taxon>
        <taxon>Pseudomonadati</taxon>
        <taxon>Pseudomonadota</taxon>
        <taxon>Gammaproteobacteria</taxon>
        <taxon>Alteromonadales</taxon>
        <taxon>Ferrimonadaceae</taxon>
        <taxon>Ferrimonas</taxon>
    </lineage>
</organism>
<feature type="signal peptide" evidence="1">
    <location>
        <begin position="1"/>
        <end position="19"/>
    </location>
</feature>
<gene>
    <name evidence="3" type="ORF">GCM10025772_24860</name>
</gene>
<accession>A0ABP9SCN1</accession>
<protein>
    <recommendedName>
        <fullName evidence="2">KTSC domain-containing protein</fullName>
    </recommendedName>
</protein>
<dbReference type="EMBL" id="BAABLF010000026">
    <property type="protein sequence ID" value="GAA5193613.1"/>
    <property type="molecule type" value="Genomic_DNA"/>
</dbReference>
<keyword evidence="4" id="KW-1185">Reference proteome</keyword>